<comment type="caution">
    <text evidence="22">The sequence shown here is derived from an EMBL/GenBank/DDBJ whole genome shotgun (WGS) entry which is preliminary data.</text>
</comment>
<keyword evidence="8 13" id="KW-0630">Potassium</keyword>
<dbReference type="PIRSF" id="PIRSF000130">
    <property type="entry name" value="IMPDH"/>
    <property type="match status" value="1"/>
</dbReference>
<protein>
    <recommendedName>
        <fullName evidence="13 20">Inosine-5'-monophosphate dehydrogenase</fullName>
        <shortName evidence="13">IMP dehydrogenase</shortName>
        <shortName evidence="13">IMPD</shortName>
        <shortName evidence="13">IMPDH</shortName>
        <ecNumber evidence="13 20">1.1.1.205</ecNumber>
    </recommendedName>
</protein>
<evidence type="ECO:0000313" key="23">
    <source>
        <dbReference type="Proteomes" id="UP000238034"/>
    </source>
</evidence>
<feature type="binding site" description="in other chain" evidence="13 17">
    <location>
        <position position="308"/>
    </location>
    <ligand>
        <name>K(+)</name>
        <dbReference type="ChEBI" id="CHEBI:29103"/>
        <note>ligand shared between two tetrameric partners</note>
    </ligand>
</feature>
<comment type="catalytic activity">
    <reaction evidence="12 13 20">
        <text>IMP + NAD(+) + H2O = XMP + NADH + H(+)</text>
        <dbReference type="Rhea" id="RHEA:11708"/>
        <dbReference type="ChEBI" id="CHEBI:15377"/>
        <dbReference type="ChEBI" id="CHEBI:15378"/>
        <dbReference type="ChEBI" id="CHEBI:57464"/>
        <dbReference type="ChEBI" id="CHEBI:57540"/>
        <dbReference type="ChEBI" id="CHEBI:57945"/>
        <dbReference type="ChEBI" id="CHEBI:58053"/>
        <dbReference type="EC" id="1.1.1.205"/>
    </reaction>
</comment>
<feature type="binding site" evidence="13">
    <location>
        <position position="473"/>
    </location>
    <ligand>
        <name>K(+)</name>
        <dbReference type="ChEBI" id="CHEBI:29103"/>
        <note>ligand shared between two tetrameric partners</note>
    </ligand>
</feature>
<feature type="binding site" evidence="13">
    <location>
        <position position="251"/>
    </location>
    <ligand>
        <name>NAD(+)</name>
        <dbReference type="ChEBI" id="CHEBI:57540"/>
    </ligand>
</feature>
<dbReference type="UniPathway" id="UPA00601">
    <property type="reaction ID" value="UER00295"/>
</dbReference>
<dbReference type="CDD" id="cd00381">
    <property type="entry name" value="IMPDH"/>
    <property type="match status" value="1"/>
</dbReference>
<evidence type="ECO:0000256" key="11">
    <source>
        <dbReference type="ARBA" id="ARBA00023122"/>
    </source>
</evidence>
<keyword evidence="4 13" id="KW-0479">Metal-binding</keyword>
<dbReference type="PROSITE" id="PS51371">
    <property type="entry name" value="CBS"/>
    <property type="match status" value="2"/>
</dbReference>
<dbReference type="CDD" id="cd04601">
    <property type="entry name" value="CBS_pair_IMPDH"/>
    <property type="match status" value="1"/>
</dbReference>
<comment type="function">
    <text evidence="13">Catalyzes the conversion of inosine 5'-phosphate (IMP) to xanthosine 5'-phosphate (XMP), the first committed and rate-limiting step in the de novo synthesis of guanine nucleotides, and therefore plays an important role in the regulation of cell growth.</text>
</comment>
<evidence type="ECO:0000256" key="5">
    <source>
        <dbReference type="ARBA" id="ARBA00022737"/>
    </source>
</evidence>
<comment type="cofactor">
    <cofactor evidence="1 13">
        <name>K(+)</name>
        <dbReference type="ChEBI" id="CHEBI:29103"/>
    </cofactor>
</comment>
<keyword evidence="6 13" id="KW-0332">GMP biosynthesis</keyword>
<evidence type="ECO:0000256" key="3">
    <source>
        <dbReference type="ARBA" id="ARBA00011881"/>
    </source>
</evidence>
<comment type="activity regulation">
    <text evidence="13">Mycophenolic acid (MPA) is a non-competitive inhibitor that prevents formation of the closed enzyme conformation by binding to the same site as the amobile flap. In contrast, mizoribine monophosphate (MZP) is a competitive inhibitor that induces the closed conformation. MPA is a potent inhibitor of mammalian IMPDHs but a poor inhibitor of the bacterial enzymes. MZP is a more potent inhibitor of bacterial IMPDH.</text>
</comment>
<feature type="domain" description="CBS" evidence="21">
    <location>
        <begin position="157"/>
        <end position="217"/>
    </location>
</feature>
<evidence type="ECO:0000256" key="16">
    <source>
        <dbReference type="PIRSR" id="PIRSR000130-3"/>
    </source>
</evidence>
<comment type="caution">
    <text evidence="13">Lacks conserved residue(s) required for the propagation of feature annotation.</text>
</comment>
<comment type="pathway">
    <text evidence="13 20">Purine metabolism; XMP biosynthesis via de novo pathway; XMP from IMP: step 1/1.</text>
</comment>
<dbReference type="NCBIfam" id="TIGR01302">
    <property type="entry name" value="IMP_dehydrog"/>
    <property type="match status" value="1"/>
</dbReference>
<feature type="domain" description="CBS" evidence="21">
    <location>
        <begin position="97"/>
        <end position="153"/>
    </location>
</feature>
<feature type="binding site" evidence="13">
    <location>
        <position position="474"/>
    </location>
    <ligand>
        <name>K(+)</name>
        <dbReference type="ChEBI" id="CHEBI:29103"/>
        <note>ligand shared between two tetrameric partners</note>
    </ligand>
</feature>
<dbReference type="AlphaFoldDB" id="A0A2T0U3G3"/>
<feature type="binding site" evidence="13 15">
    <location>
        <begin position="364"/>
        <end position="365"/>
    </location>
    <ligand>
        <name>IMP</name>
        <dbReference type="ChEBI" id="CHEBI:58053"/>
    </ligand>
</feature>
<feature type="active site" description="Proton acceptor" evidence="13 14">
    <location>
        <position position="404"/>
    </location>
</feature>
<dbReference type="Pfam" id="PF00571">
    <property type="entry name" value="CBS"/>
    <property type="match status" value="2"/>
</dbReference>
<dbReference type="Proteomes" id="UP000238034">
    <property type="component" value="Unassembled WGS sequence"/>
</dbReference>
<proteinExistence type="inferred from homology"/>
<evidence type="ECO:0000256" key="20">
    <source>
        <dbReference type="RuleBase" id="RU003928"/>
    </source>
</evidence>
<evidence type="ECO:0000256" key="9">
    <source>
        <dbReference type="ARBA" id="ARBA00023002"/>
    </source>
</evidence>
<dbReference type="Pfam" id="PF00478">
    <property type="entry name" value="IMPDH"/>
    <property type="match status" value="1"/>
</dbReference>
<accession>A0A2T0U3G3</accession>
<dbReference type="GO" id="GO:0006177">
    <property type="term" value="P:GMP biosynthetic process"/>
    <property type="evidence" value="ECO:0007669"/>
    <property type="project" value="UniProtKB-UniRule"/>
</dbReference>
<gene>
    <name evidence="13" type="primary">guaB</name>
    <name evidence="22" type="ORF">B0I27_106201</name>
</gene>
<reference evidence="22 23" key="1">
    <citation type="submission" date="2018-03" db="EMBL/GenBank/DDBJ databases">
        <title>Genomic Encyclopedia of Type Strains, Phase III (KMG-III): the genomes of soil and plant-associated and newly described type strains.</title>
        <authorList>
            <person name="Whitman W."/>
        </authorList>
    </citation>
    <scope>NUCLEOTIDE SEQUENCE [LARGE SCALE GENOMIC DNA]</scope>
    <source>
        <strain evidence="22 23">CGMCC 1.9313</strain>
    </source>
</reference>
<evidence type="ECO:0000256" key="8">
    <source>
        <dbReference type="ARBA" id="ARBA00022958"/>
    </source>
</evidence>
<evidence type="ECO:0000256" key="12">
    <source>
        <dbReference type="ARBA" id="ARBA00048028"/>
    </source>
</evidence>
<dbReference type="FunFam" id="3.20.20.70:FF:000003">
    <property type="entry name" value="GMP reductase"/>
    <property type="match status" value="1"/>
</dbReference>
<feature type="active site" description="Thioimidate intermediate" evidence="13 14">
    <location>
        <position position="308"/>
    </location>
</feature>
<evidence type="ECO:0000256" key="6">
    <source>
        <dbReference type="ARBA" id="ARBA00022749"/>
    </source>
</evidence>
<evidence type="ECO:0000256" key="7">
    <source>
        <dbReference type="ARBA" id="ARBA00022755"/>
    </source>
</evidence>
<feature type="binding site" evidence="13 15">
    <location>
        <position position="306"/>
    </location>
    <ligand>
        <name>IMP</name>
        <dbReference type="ChEBI" id="CHEBI:58053"/>
    </ligand>
</feature>
<keyword evidence="5" id="KW-0677">Repeat</keyword>
<dbReference type="PANTHER" id="PTHR11911:SF111">
    <property type="entry name" value="INOSINE-5'-MONOPHOSPHATE DEHYDROGENASE"/>
    <property type="match status" value="1"/>
</dbReference>
<dbReference type="GO" id="GO:0003938">
    <property type="term" value="F:IMP dehydrogenase activity"/>
    <property type="evidence" value="ECO:0007669"/>
    <property type="project" value="UniProtKB-UniRule"/>
</dbReference>
<dbReference type="EC" id="1.1.1.205" evidence="13 20"/>
<organism evidence="22 23">
    <name type="scientific">Arcticibacter pallidicorallinus</name>
    <dbReference type="NCBI Taxonomy" id="1259464"/>
    <lineage>
        <taxon>Bacteria</taxon>
        <taxon>Pseudomonadati</taxon>
        <taxon>Bacteroidota</taxon>
        <taxon>Sphingobacteriia</taxon>
        <taxon>Sphingobacteriales</taxon>
        <taxon>Sphingobacteriaceae</taxon>
        <taxon>Arcticibacter</taxon>
    </lineage>
</organism>
<sequence>MQLDPEKFVSEGLTYDDVLLIPAYSEVLPRDVNTSTNLTKSIRLNVPIVSAAMDTVTESGLAIAIAQAGGIGILHKNMTIERQAEQVRKVKRSESGMIQDPVTLPEDALVGTASKIMKDNGIGGIPVINQSGVLVGIITNRDLRFQKDMNLPLGKVMTKENLVTAPHGTTLLQAEEILQEFKIEKLPVVNAEGKLVGLITFKDIQKYKNYPQACKDEHGRLRVGAAVGVAADNLDRVTALVQAGVDVVTVDTAHGHSAGVINMVKAIKGLFPDLQVIAGNIGTAEAAIALADAGADAVKVGIGPGSICTTRIIAGVGVPQLYAVYECAKALRGRGIPVIADGGIKQTGDIVKAIAAGASTIMAGSLFAGVDESPGETIIYEGRKFKSYRGMGSVEAMEKGSKDRYFQDETDVVTKLVPEGIVGRVPYKGTLSEVIYQYIGGLRAGMHYCGAATIDDLQKARFVRITAAGMRESHPHDVTITKEAPNYTSR</sequence>
<dbReference type="Gene3D" id="3.20.20.70">
    <property type="entry name" value="Aldolase class I"/>
    <property type="match status" value="1"/>
</dbReference>
<dbReference type="GO" id="GO:0006183">
    <property type="term" value="P:GTP biosynthetic process"/>
    <property type="evidence" value="ECO:0007669"/>
    <property type="project" value="TreeGrafter"/>
</dbReference>
<comment type="similarity">
    <text evidence="2 13 19">Belongs to the IMPDH/GMPR family.</text>
</comment>
<evidence type="ECO:0000256" key="14">
    <source>
        <dbReference type="PIRSR" id="PIRSR000130-1"/>
    </source>
</evidence>
<evidence type="ECO:0000259" key="21">
    <source>
        <dbReference type="PROSITE" id="PS51371"/>
    </source>
</evidence>
<evidence type="ECO:0000256" key="10">
    <source>
        <dbReference type="ARBA" id="ARBA00023027"/>
    </source>
</evidence>
<dbReference type="SMART" id="SM00116">
    <property type="entry name" value="CBS"/>
    <property type="match status" value="2"/>
</dbReference>
<evidence type="ECO:0000313" key="22">
    <source>
        <dbReference type="EMBL" id="PRY52440.1"/>
    </source>
</evidence>
<dbReference type="GO" id="GO:0000166">
    <property type="term" value="F:nucleotide binding"/>
    <property type="evidence" value="ECO:0007669"/>
    <property type="project" value="UniProtKB-UniRule"/>
</dbReference>
<dbReference type="RefSeq" id="WP_106293566.1">
    <property type="nucleotide sequence ID" value="NZ_PVTH01000006.1"/>
</dbReference>
<keyword evidence="10 13" id="KW-0520">NAD</keyword>
<dbReference type="InterPro" id="IPR015875">
    <property type="entry name" value="IMP_DH/GMP_Rdtase_CS"/>
</dbReference>
<evidence type="ECO:0000256" key="13">
    <source>
        <dbReference type="HAMAP-Rule" id="MF_01964"/>
    </source>
</evidence>
<dbReference type="InterPro" id="IPR005990">
    <property type="entry name" value="IMP_DH"/>
</dbReference>
<dbReference type="SUPFAM" id="SSF51412">
    <property type="entry name" value="Inosine monophosphate dehydrogenase (IMPDH)"/>
    <property type="match status" value="1"/>
</dbReference>
<dbReference type="InterPro" id="IPR001093">
    <property type="entry name" value="IMP_DH_GMPRt"/>
</dbReference>
<name>A0A2T0U3G3_9SPHI</name>
<evidence type="ECO:0000256" key="15">
    <source>
        <dbReference type="PIRSR" id="PIRSR000130-2"/>
    </source>
</evidence>
<feature type="binding site" evidence="13">
    <location>
        <position position="472"/>
    </location>
    <ligand>
        <name>K(+)</name>
        <dbReference type="ChEBI" id="CHEBI:29103"/>
        <note>ligand shared between two tetrameric partners</note>
    </ligand>
</feature>
<feature type="binding site" description="in other chain" evidence="13 17">
    <location>
        <position position="305"/>
    </location>
    <ligand>
        <name>K(+)</name>
        <dbReference type="ChEBI" id="CHEBI:29103"/>
        <note>ligand shared between two tetrameric partners</note>
    </ligand>
</feature>
<dbReference type="OrthoDB" id="9805398at2"/>
<evidence type="ECO:0000256" key="4">
    <source>
        <dbReference type="ARBA" id="ARBA00022723"/>
    </source>
</evidence>
<feature type="binding site" evidence="13 16">
    <location>
        <begin position="301"/>
        <end position="303"/>
    </location>
    <ligand>
        <name>NAD(+)</name>
        <dbReference type="ChEBI" id="CHEBI:57540"/>
    </ligand>
</feature>
<dbReference type="InterPro" id="IPR000644">
    <property type="entry name" value="CBS_dom"/>
</dbReference>
<feature type="binding site" evidence="13 15">
    <location>
        <position position="419"/>
    </location>
    <ligand>
        <name>IMP</name>
        <dbReference type="ChEBI" id="CHEBI:58053"/>
    </ligand>
</feature>
<dbReference type="SUPFAM" id="SSF54631">
    <property type="entry name" value="CBS-domain pair"/>
    <property type="match status" value="1"/>
</dbReference>
<dbReference type="HAMAP" id="MF_01964">
    <property type="entry name" value="IMPDH"/>
    <property type="match status" value="1"/>
</dbReference>
<dbReference type="SMART" id="SM01240">
    <property type="entry name" value="IMPDH"/>
    <property type="match status" value="1"/>
</dbReference>
<dbReference type="EMBL" id="PVTH01000006">
    <property type="protein sequence ID" value="PRY52440.1"/>
    <property type="molecule type" value="Genomic_DNA"/>
</dbReference>
<feature type="binding site" description="in other chain" evidence="13 17">
    <location>
        <position position="303"/>
    </location>
    <ligand>
        <name>K(+)</name>
        <dbReference type="ChEBI" id="CHEBI:29103"/>
        <note>ligand shared between two tetrameric partners</note>
    </ligand>
</feature>
<dbReference type="InterPro" id="IPR013785">
    <property type="entry name" value="Aldolase_TIM"/>
</dbReference>
<dbReference type="PANTHER" id="PTHR11911">
    <property type="entry name" value="INOSINE-5-MONOPHOSPHATE DEHYDROGENASE RELATED"/>
    <property type="match status" value="1"/>
</dbReference>
<evidence type="ECO:0000256" key="1">
    <source>
        <dbReference type="ARBA" id="ARBA00001958"/>
    </source>
</evidence>
<keyword evidence="9 13" id="KW-0560">Oxidoreductase</keyword>
<feature type="binding site" evidence="13 15">
    <location>
        <begin position="341"/>
        <end position="343"/>
    </location>
    <ligand>
        <name>IMP</name>
        <dbReference type="ChEBI" id="CHEBI:58053"/>
    </ligand>
</feature>
<evidence type="ECO:0000256" key="18">
    <source>
        <dbReference type="PROSITE-ProRule" id="PRU00703"/>
    </source>
</evidence>
<comment type="subunit">
    <text evidence="3 13">Homotetramer.</text>
</comment>
<keyword evidence="23" id="KW-1185">Reference proteome</keyword>
<evidence type="ECO:0000256" key="19">
    <source>
        <dbReference type="RuleBase" id="RU003927"/>
    </source>
</evidence>
<feature type="binding site" evidence="16">
    <location>
        <begin position="251"/>
        <end position="253"/>
    </location>
    <ligand>
        <name>NAD(+)</name>
        <dbReference type="ChEBI" id="CHEBI:57540"/>
    </ligand>
</feature>
<dbReference type="PROSITE" id="PS00487">
    <property type="entry name" value="IMP_DH_GMP_RED"/>
    <property type="match status" value="1"/>
</dbReference>
<dbReference type="GO" id="GO:0046872">
    <property type="term" value="F:metal ion binding"/>
    <property type="evidence" value="ECO:0007669"/>
    <property type="project" value="UniProtKB-UniRule"/>
</dbReference>
<feature type="binding site" evidence="13 15">
    <location>
        <begin position="388"/>
        <end position="392"/>
    </location>
    <ligand>
        <name>IMP</name>
        <dbReference type="ChEBI" id="CHEBI:58053"/>
    </ligand>
</feature>
<evidence type="ECO:0000256" key="17">
    <source>
        <dbReference type="PIRSR" id="PIRSR000130-4"/>
    </source>
</evidence>
<dbReference type="InterPro" id="IPR046342">
    <property type="entry name" value="CBS_dom_sf"/>
</dbReference>
<keyword evidence="7 13" id="KW-0658">Purine biosynthesis</keyword>
<evidence type="ECO:0000256" key="2">
    <source>
        <dbReference type="ARBA" id="ARBA00005502"/>
    </source>
</evidence>
<keyword evidence="11 18" id="KW-0129">CBS domain</keyword>